<evidence type="ECO:0000313" key="2">
    <source>
        <dbReference type="EMBL" id="RYU85889.1"/>
    </source>
</evidence>
<dbReference type="EMBL" id="SEWG01000011">
    <property type="protein sequence ID" value="RYU85889.1"/>
    <property type="molecule type" value="Genomic_DNA"/>
</dbReference>
<feature type="transmembrane region" description="Helical" evidence="1">
    <location>
        <begin position="36"/>
        <end position="55"/>
    </location>
</feature>
<reference evidence="2 3" key="1">
    <citation type="submission" date="2019-02" db="EMBL/GenBank/DDBJ databases">
        <title>Bacterial novel species Mucilaginibacter sp. 17JY9-4 isolated from soil.</title>
        <authorList>
            <person name="Jung H.-Y."/>
        </authorList>
    </citation>
    <scope>NUCLEOTIDE SEQUENCE [LARGE SCALE GENOMIC DNA]</scope>
    <source>
        <strain evidence="2 3">17JY9-4</strain>
    </source>
</reference>
<comment type="caution">
    <text evidence="2">The sequence shown here is derived from an EMBL/GenBank/DDBJ whole genome shotgun (WGS) entry which is preliminary data.</text>
</comment>
<dbReference type="OrthoDB" id="798206at2"/>
<gene>
    <name evidence="2" type="ORF">EWM62_18810</name>
</gene>
<evidence type="ECO:0000256" key="1">
    <source>
        <dbReference type="SAM" id="Phobius"/>
    </source>
</evidence>
<keyword evidence="3" id="KW-1185">Reference proteome</keyword>
<name>A0A4Q5LIC2_9SPHI</name>
<proteinExistence type="predicted"/>
<dbReference type="AlphaFoldDB" id="A0A4Q5LIC2"/>
<keyword evidence="1" id="KW-0812">Transmembrane</keyword>
<protein>
    <submittedName>
        <fullName evidence="2">Uncharacterized protein</fullName>
    </submittedName>
</protein>
<keyword evidence="1" id="KW-1133">Transmembrane helix</keyword>
<sequence length="61" mass="6625">MKNQTARTYLLLGIALILFASAELFFAPGTYKDICNGASAGFGLAGCISFVMLLMDNFKKR</sequence>
<dbReference type="Proteomes" id="UP000293331">
    <property type="component" value="Unassembled WGS sequence"/>
</dbReference>
<accession>A0A4Q5LIC2</accession>
<organism evidence="2 3">
    <name type="scientific">Mucilaginibacter terrigena</name>
    <dbReference type="NCBI Taxonomy" id="2492395"/>
    <lineage>
        <taxon>Bacteria</taxon>
        <taxon>Pseudomonadati</taxon>
        <taxon>Bacteroidota</taxon>
        <taxon>Sphingobacteriia</taxon>
        <taxon>Sphingobacteriales</taxon>
        <taxon>Sphingobacteriaceae</taxon>
        <taxon>Mucilaginibacter</taxon>
    </lineage>
</organism>
<keyword evidence="1" id="KW-0472">Membrane</keyword>
<dbReference type="RefSeq" id="WP_129878229.1">
    <property type="nucleotide sequence ID" value="NZ_SEWG01000011.1"/>
</dbReference>
<evidence type="ECO:0000313" key="3">
    <source>
        <dbReference type="Proteomes" id="UP000293331"/>
    </source>
</evidence>